<dbReference type="Proteomes" id="UP000198284">
    <property type="component" value="Unassembled WGS sequence"/>
</dbReference>
<sequence length="400" mass="46003">MPLTDVAIRNLKATGKQYKITDQQGLFVLVSASGSKYWRGAYRFAGKQKTLALGVYPDVTLVQARRLWDQARQKLEQGVDPAVAKQEQKLARRSEAEKTFAHVAREWHALRAPEWTEHTADLVLQRLEDDVFPHVGKTAFAQVSPLQLRAAFDAMEARGVLSTCHRVRRYCERIFDYGIALGMRPENPARPMKEVLKRPKAGHFPAIQVEDLKKLVGDIYRNRGRMRNSTNCAMLLLMHTFVRTKELRAAVWSEFDLERALWVIPKERMKMGRDHVVPLSRQVLAILGELREYSGRSEFLFPNTRTPKTPMSSGTLLMALYRMGYKDVMTGHGFRALGMSAIKQELGYEHEIVDLQLAHVKRNRVDQAYDRAQFLEQRTKMMQDWSNYIEKLAVAELEMA</sequence>
<evidence type="ECO:0000256" key="4">
    <source>
        <dbReference type="ARBA" id="ARBA00023172"/>
    </source>
</evidence>
<organism evidence="8 9">
    <name type="scientific">Noviherbaspirillum humi</name>
    <dbReference type="NCBI Taxonomy" id="1688639"/>
    <lineage>
        <taxon>Bacteria</taxon>
        <taxon>Pseudomonadati</taxon>
        <taxon>Pseudomonadota</taxon>
        <taxon>Betaproteobacteria</taxon>
        <taxon>Burkholderiales</taxon>
        <taxon>Oxalobacteraceae</taxon>
        <taxon>Noviherbaspirillum</taxon>
    </lineage>
</organism>
<feature type="domain" description="Core-binding (CB)" evidence="7">
    <location>
        <begin position="98"/>
        <end position="179"/>
    </location>
</feature>
<dbReference type="CDD" id="cd00801">
    <property type="entry name" value="INT_P4_C"/>
    <property type="match status" value="1"/>
</dbReference>
<dbReference type="InterPro" id="IPR010998">
    <property type="entry name" value="Integrase_recombinase_N"/>
</dbReference>
<dbReference type="PANTHER" id="PTHR30629:SF2">
    <property type="entry name" value="PROPHAGE INTEGRASE INTS-RELATED"/>
    <property type="match status" value="1"/>
</dbReference>
<evidence type="ECO:0000256" key="5">
    <source>
        <dbReference type="PROSITE-ProRule" id="PRU01248"/>
    </source>
</evidence>
<dbReference type="PROSITE" id="PS51900">
    <property type="entry name" value="CB"/>
    <property type="match status" value="1"/>
</dbReference>
<keyword evidence="2" id="KW-0229">DNA integration</keyword>
<gene>
    <name evidence="8" type="ORF">SAMN06265795_12212</name>
</gene>
<dbReference type="AlphaFoldDB" id="A0A239LDZ8"/>
<name>A0A239LDZ8_9BURK</name>
<dbReference type="Gene3D" id="1.10.443.10">
    <property type="entry name" value="Intergrase catalytic core"/>
    <property type="match status" value="1"/>
</dbReference>
<evidence type="ECO:0000256" key="1">
    <source>
        <dbReference type="ARBA" id="ARBA00008857"/>
    </source>
</evidence>
<dbReference type="RefSeq" id="WP_089401397.1">
    <property type="nucleotide sequence ID" value="NZ_FZOT01000022.1"/>
</dbReference>
<dbReference type="InterPro" id="IPR044068">
    <property type="entry name" value="CB"/>
</dbReference>
<dbReference type="InterPro" id="IPR053876">
    <property type="entry name" value="Phage_int_M"/>
</dbReference>
<dbReference type="OrthoDB" id="9775880at2"/>
<evidence type="ECO:0000313" key="8">
    <source>
        <dbReference type="EMBL" id="SNT28540.1"/>
    </source>
</evidence>
<dbReference type="InterPro" id="IPR038488">
    <property type="entry name" value="Integrase_DNA-bd_sf"/>
</dbReference>
<dbReference type="InterPro" id="IPR011010">
    <property type="entry name" value="DNA_brk_join_enz"/>
</dbReference>
<dbReference type="InterPro" id="IPR013762">
    <property type="entry name" value="Integrase-like_cat_sf"/>
</dbReference>
<evidence type="ECO:0000313" key="9">
    <source>
        <dbReference type="Proteomes" id="UP000198284"/>
    </source>
</evidence>
<evidence type="ECO:0000259" key="7">
    <source>
        <dbReference type="PROSITE" id="PS51900"/>
    </source>
</evidence>
<evidence type="ECO:0000256" key="2">
    <source>
        <dbReference type="ARBA" id="ARBA00022908"/>
    </source>
</evidence>
<accession>A0A239LDZ8</accession>
<dbReference type="EMBL" id="FZOT01000022">
    <property type="protein sequence ID" value="SNT28540.1"/>
    <property type="molecule type" value="Genomic_DNA"/>
</dbReference>
<dbReference type="GO" id="GO:0006310">
    <property type="term" value="P:DNA recombination"/>
    <property type="evidence" value="ECO:0007669"/>
    <property type="project" value="UniProtKB-KW"/>
</dbReference>
<dbReference type="SUPFAM" id="SSF56349">
    <property type="entry name" value="DNA breaking-rejoining enzymes"/>
    <property type="match status" value="1"/>
</dbReference>
<keyword evidence="3 5" id="KW-0238">DNA-binding</keyword>
<comment type="similarity">
    <text evidence="1">Belongs to the 'phage' integrase family.</text>
</comment>
<evidence type="ECO:0000259" key="6">
    <source>
        <dbReference type="PROSITE" id="PS51898"/>
    </source>
</evidence>
<dbReference type="Pfam" id="PF00589">
    <property type="entry name" value="Phage_integrase"/>
    <property type="match status" value="1"/>
</dbReference>
<dbReference type="Pfam" id="PF13356">
    <property type="entry name" value="Arm-DNA-bind_3"/>
    <property type="match status" value="1"/>
</dbReference>
<protein>
    <submittedName>
        <fullName evidence="8">Integrase</fullName>
    </submittedName>
</protein>
<dbReference type="GO" id="GO:0015074">
    <property type="term" value="P:DNA integration"/>
    <property type="evidence" value="ECO:0007669"/>
    <property type="project" value="UniProtKB-KW"/>
</dbReference>
<dbReference type="Gene3D" id="1.10.150.130">
    <property type="match status" value="1"/>
</dbReference>
<dbReference type="PROSITE" id="PS51898">
    <property type="entry name" value="TYR_RECOMBINASE"/>
    <property type="match status" value="1"/>
</dbReference>
<dbReference type="GO" id="GO:0003677">
    <property type="term" value="F:DNA binding"/>
    <property type="evidence" value="ECO:0007669"/>
    <property type="project" value="UniProtKB-UniRule"/>
</dbReference>
<dbReference type="InterPro" id="IPR025166">
    <property type="entry name" value="Integrase_DNA_bind_dom"/>
</dbReference>
<dbReference type="Gene3D" id="3.30.160.390">
    <property type="entry name" value="Integrase, DNA-binding domain"/>
    <property type="match status" value="1"/>
</dbReference>
<dbReference type="InterPro" id="IPR002104">
    <property type="entry name" value="Integrase_catalytic"/>
</dbReference>
<reference evidence="8 9" key="1">
    <citation type="submission" date="2017-06" db="EMBL/GenBank/DDBJ databases">
        <authorList>
            <person name="Kim H.J."/>
            <person name="Triplett B.A."/>
        </authorList>
    </citation>
    <scope>NUCLEOTIDE SEQUENCE [LARGE SCALE GENOMIC DNA]</scope>
    <source>
        <strain evidence="8 9">U15</strain>
    </source>
</reference>
<proteinExistence type="inferred from homology"/>
<feature type="domain" description="Tyr recombinase" evidence="6">
    <location>
        <begin position="202"/>
        <end position="382"/>
    </location>
</feature>
<dbReference type="PANTHER" id="PTHR30629">
    <property type="entry name" value="PROPHAGE INTEGRASE"/>
    <property type="match status" value="1"/>
</dbReference>
<evidence type="ECO:0000256" key="3">
    <source>
        <dbReference type="ARBA" id="ARBA00023125"/>
    </source>
</evidence>
<dbReference type="InterPro" id="IPR050808">
    <property type="entry name" value="Phage_Integrase"/>
</dbReference>
<dbReference type="Pfam" id="PF22022">
    <property type="entry name" value="Phage_int_M"/>
    <property type="match status" value="1"/>
</dbReference>
<keyword evidence="9" id="KW-1185">Reference proteome</keyword>
<keyword evidence="4" id="KW-0233">DNA recombination</keyword>